<dbReference type="OrthoDB" id="66095at2759"/>
<dbReference type="Proteomes" id="UP000241818">
    <property type="component" value="Unassembled WGS sequence"/>
</dbReference>
<protein>
    <submittedName>
        <fullName evidence="1">Uncharacterized protein</fullName>
    </submittedName>
</protein>
<keyword evidence="2" id="KW-1185">Reference proteome</keyword>
<sequence length="348" mass="39200">MSIAHRYIFRPLSTLFRTGSWRPPMYNSDRYKPSVEDVLSVKEFLGSISSFPLELIDTVIDFAEYWPHTSTAITTPTIARAQNQENILVLRSYPIGFLPSSDPSNGGYQILPEDQENYETMEPHPSPDSPIASESITQEVLDHMTLKSKSRGDHPCRKIVFTIKSHDQGWGGGRRDVNNPYHGSYTWFDVGLEKLTAYQESALPEEGKLLPQFRLGSDSPDGNSSPIVCTLRTILPRTVARQDSATPSETSYQFDHPLLPAEMALQKNVMAERTAKEHVVTWSYFDNIDPESPEADQLETKGRGRASATGQWVRDLKVGDVVTVWAKARFPGWSNHIQALKIDVYWAV</sequence>
<evidence type="ECO:0000313" key="1">
    <source>
        <dbReference type="EMBL" id="PSS17054.1"/>
    </source>
</evidence>
<name>A0A2T3B0W8_AMORE</name>
<dbReference type="InParanoid" id="A0A2T3B0W8"/>
<dbReference type="AlphaFoldDB" id="A0A2T3B0W8"/>
<dbReference type="GeneID" id="36577369"/>
<dbReference type="RefSeq" id="XP_024720562.1">
    <property type="nucleotide sequence ID" value="XM_024869288.1"/>
</dbReference>
<gene>
    <name evidence="1" type="ORF">M430DRAFT_67363</name>
</gene>
<evidence type="ECO:0000313" key="2">
    <source>
        <dbReference type="Proteomes" id="UP000241818"/>
    </source>
</evidence>
<reference evidence="1 2" key="1">
    <citation type="journal article" date="2018" name="New Phytol.">
        <title>Comparative genomics and transcriptomics depict ericoid mycorrhizal fungi as versatile saprotrophs and plant mutualists.</title>
        <authorList>
            <person name="Martino E."/>
            <person name="Morin E."/>
            <person name="Grelet G.A."/>
            <person name="Kuo A."/>
            <person name="Kohler A."/>
            <person name="Daghino S."/>
            <person name="Barry K.W."/>
            <person name="Cichocki N."/>
            <person name="Clum A."/>
            <person name="Dockter R.B."/>
            <person name="Hainaut M."/>
            <person name="Kuo R.C."/>
            <person name="LaButti K."/>
            <person name="Lindahl B.D."/>
            <person name="Lindquist E.A."/>
            <person name="Lipzen A."/>
            <person name="Khouja H.R."/>
            <person name="Magnuson J."/>
            <person name="Murat C."/>
            <person name="Ohm R.A."/>
            <person name="Singer S.W."/>
            <person name="Spatafora J.W."/>
            <person name="Wang M."/>
            <person name="Veneault-Fourrey C."/>
            <person name="Henrissat B."/>
            <person name="Grigoriev I.V."/>
            <person name="Martin F.M."/>
            <person name="Perotto S."/>
        </authorList>
    </citation>
    <scope>NUCLEOTIDE SEQUENCE [LARGE SCALE GENOMIC DNA]</scope>
    <source>
        <strain evidence="1 2">ATCC 22711</strain>
    </source>
</reference>
<accession>A0A2T3B0W8</accession>
<proteinExistence type="predicted"/>
<dbReference type="STRING" id="857342.A0A2T3B0W8"/>
<dbReference type="EMBL" id="KZ679012">
    <property type="protein sequence ID" value="PSS17054.1"/>
    <property type="molecule type" value="Genomic_DNA"/>
</dbReference>
<organism evidence="1 2">
    <name type="scientific">Amorphotheca resinae ATCC 22711</name>
    <dbReference type="NCBI Taxonomy" id="857342"/>
    <lineage>
        <taxon>Eukaryota</taxon>
        <taxon>Fungi</taxon>
        <taxon>Dikarya</taxon>
        <taxon>Ascomycota</taxon>
        <taxon>Pezizomycotina</taxon>
        <taxon>Leotiomycetes</taxon>
        <taxon>Helotiales</taxon>
        <taxon>Amorphothecaceae</taxon>
        <taxon>Amorphotheca</taxon>
    </lineage>
</organism>